<dbReference type="Pfam" id="PF07873">
    <property type="entry name" value="YabP"/>
    <property type="match status" value="1"/>
</dbReference>
<dbReference type="AlphaFoldDB" id="A0A1M6GEX5"/>
<organism evidence="1 2">
    <name type="scientific">Lutispora thermophila DSM 19022</name>
    <dbReference type="NCBI Taxonomy" id="1122184"/>
    <lineage>
        <taxon>Bacteria</taxon>
        <taxon>Bacillati</taxon>
        <taxon>Bacillota</taxon>
        <taxon>Clostridia</taxon>
        <taxon>Lutisporales</taxon>
        <taxon>Lutisporaceae</taxon>
        <taxon>Lutispora</taxon>
    </lineage>
</organism>
<dbReference type="OrthoDB" id="9795125at2"/>
<gene>
    <name evidence="1" type="ORF">SAMN02745176_02353</name>
</gene>
<dbReference type="RefSeq" id="WP_084524549.1">
    <property type="nucleotide sequence ID" value="NZ_FQZS01000015.1"/>
</dbReference>
<dbReference type="STRING" id="1122184.SAMN02745176_02353"/>
<dbReference type="PIRSF" id="PIRSF011576">
    <property type="entry name" value="YabP"/>
    <property type="match status" value="1"/>
</dbReference>
<evidence type="ECO:0000313" key="2">
    <source>
        <dbReference type="Proteomes" id="UP000184442"/>
    </source>
</evidence>
<name>A0A1M6GEX5_9FIRM</name>
<dbReference type="InterPro" id="IPR022476">
    <property type="entry name" value="Spore_YabP/YqfC"/>
</dbReference>
<dbReference type="EMBL" id="FQZS01000015">
    <property type="protein sequence ID" value="SHJ08469.1"/>
    <property type="molecule type" value="Genomic_DNA"/>
</dbReference>
<accession>A0A1M6GEX5</accession>
<keyword evidence="2" id="KW-1185">Reference proteome</keyword>
<dbReference type="NCBIfam" id="TIGR02892">
    <property type="entry name" value="spore_yabP"/>
    <property type="match status" value="1"/>
</dbReference>
<evidence type="ECO:0000313" key="1">
    <source>
        <dbReference type="EMBL" id="SHJ08469.1"/>
    </source>
</evidence>
<reference evidence="1 2" key="1">
    <citation type="submission" date="2016-11" db="EMBL/GenBank/DDBJ databases">
        <authorList>
            <person name="Jaros S."/>
            <person name="Januszkiewicz K."/>
            <person name="Wedrychowicz H."/>
        </authorList>
    </citation>
    <scope>NUCLEOTIDE SEQUENCE [LARGE SCALE GENOMIC DNA]</scope>
    <source>
        <strain evidence="1 2">DSM 19022</strain>
    </source>
</reference>
<dbReference type="GO" id="GO:0030435">
    <property type="term" value="P:sporulation resulting in formation of a cellular spore"/>
    <property type="evidence" value="ECO:0007669"/>
    <property type="project" value="InterPro"/>
</dbReference>
<dbReference type="Proteomes" id="UP000184442">
    <property type="component" value="Unassembled WGS sequence"/>
</dbReference>
<sequence length="95" mass="10649">MDDMRDIKLKPHNITLEGREKLYITGVIDVDSFNENTVIVGTQMGELVIKGEGLSISSLDIDNGNVMIKGLVHSMVYESKTAYKNEKGFLKNLFK</sequence>
<dbReference type="InterPro" id="IPR038705">
    <property type="entry name" value="YabP_sf"/>
</dbReference>
<dbReference type="InterPro" id="IPR012504">
    <property type="entry name" value="Spore_YabP"/>
</dbReference>
<proteinExistence type="predicted"/>
<dbReference type="Gene3D" id="2.60.40.2000">
    <property type="match status" value="1"/>
</dbReference>
<protein>
    <submittedName>
        <fullName evidence="1">Sporulation protein YabP</fullName>
    </submittedName>
</protein>